<dbReference type="OrthoDB" id="47476at2"/>
<evidence type="ECO:0000313" key="9">
    <source>
        <dbReference type="Proteomes" id="UP000031246"/>
    </source>
</evidence>
<reference evidence="8 9" key="1">
    <citation type="submission" date="2014-10" db="EMBL/GenBank/DDBJ databases">
        <title>Pedobacter Kyungheensis.</title>
        <authorList>
            <person name="Anderson B.M."/>
            <person name="Newman J.D."/>
        </authorList>
    </citation>
    <scope>NUCLEOTIDE SEQUENCE [LARGE SCALE GENOMIC DNA]</scope>
    <source>
        <strain evidence="8 9">KACC 16221</strain>
    </source>
</reference>
<dbReference type="PRINTS" id="PR00064">
    <property type="entry name" value="RIBOSOMALL35"/>
</dbReference>
<evidence type="ECO:0000256" key="7">
    <source>
        <dbReference type="SAM" id="MobiDB-lite"/>
    </source>
</evidence>
<name>A0A0C1FSN0_9SPHI</name>
<evidence type="ECO:0000256" key="4">
    <source>
        <dbReference type="ARBA" id="ARBA00071664"/>
    </source>
</evidence>
<evidence type="ECO:0000256" key="1">
    <source>
        <dbReference type="ARBA" id="ARBA00006598"/>
    </source>
</evidence>
<dbReference type="PANTHER" id="PTHR33343:SF1">
    <property type="entry name" value="LARGE RIBOSOMAL SUBUNIT PROTEIN BL35M"/>
    <property type="match status" value="1"/>
</dbReference>
<dbReference type="FunFam" id="4.10.410.60:FF:000001">
    <property type="entry name" value="50S ribosomal protein L35"/>
    <property type="match status" value="1"/>
</dbReference>
<dbReference type="GeneID" id="96613313"/>
<dbReference type="InterPro" id="IPR021137">
    <property type="entry name" value="Ribosomal_bL35-like"/>
</dbReference>
<dbReference type="InterPro" id="IPR001706">
    <property type="entry name" value="Ribosomal_bL35"/>
</dbReference>
<keyword evidence="2 5" id="KW-0689">Ribosomal protein</keyword>
<gene>
    <name evidence="5" type="primary">rpmI</name>
    <name evidence="8" type="ORF">OC25_05200</name>
</gene>
<keyword evidence="9" id="KW-1185">Reference proteome</keyword>
<evidence type="ECO:0000256" key="2">
    <source>
        <dbReference type="ARBA" id="ARBA00022980"/>
    </source>
</evidence>
<protein>
    <recommendedName>
        <fullName evidence="4 5">Large ribosomal subunit protein bL35</fullName>
    </recommendedName>
</protein>
<comment type="caution">
    <text evidence="8">The sequence shown here is derived from an EMBL/GenBank/DDBJ whole genome shotgun (WGS) entry which is preliminary data.</text>
</comment>
<dbReference type="PANTHER" id="PTHR33343">
    <property type="entry name" value="54S RIBOSOMAL PROTEIN BL35M"/>
    <property type="match status" value="1"/>
</dbReference>
<dbReference type="PROSITE" id="PS00936">
    <property type="entry name" value="RIBOSOMAL_L35"/>
    <property type="match status" value="1"/>
</dbReference>
<accession>A0A0C1FSN0</accession>
<dbReference type="EMBL" id="JSYN01000004">
    <property type="protein sequence ID" value="KIA95942.1"/>
    <property type="molecule type" value="Genomic_DNA"/>
</dbReference>
<dbReference type="AlphaFoldDB" id="A0A0C1FSN0"/>
<dbReference type="GO" id="GO:0006412">
    <property type="term" value="P:translation"/>
    <property type="evidence" value="ECO:0007669"/>
    <property type="project" value="UniProtKB-UniRule"/>
</dbReference>
<dbReference type="SUPFAM" id="SSF143034">
    <property type="entry name" value="L35p-like"/>
    <property type="match status" value="1"/>
</dbReference>
<dbReference type="GO" id="GO:0003735">
    <property type="term" value="F:structural constituent of ribosome"/>
    <property type="evidence" value="ECO:0007669"/>
    <property type="project" value="InterPro"/>
</dbReference>
<sequence length="66" mass="7255">MPKMKTNSSAKKRFSLTGTGKIKRNKAYKSHILTKMSTKRKRALGNAGIVTDADSGNVKRMLCIGK</sequence>
<evidence type="ECO:0000256" key="5">
    <source>
        <dbReference type="HAMAP-Rule" id="MF_00514"/>
    </source>
</evidence>
<dbReference type="NCBIfam" id="TIGR00001">
    <property type="entry name" value="rpmI_bact"/>
    <property type="match status" value="1"/>
</dbReference>
<dbReference type="InterPro" id="IPR037229">
    <property type="entry name" value="Ribosomal_bL35_sf"/>
</dbReference>
<organism evidence="8 9">
    <name type="scientific">Pedobacter kyungheensis</name>
    <dbReference type="NCBI Taxonomy" id="1069985"/>
    <lineage>
        <taxon>Bacteria</taxon>
        <taxon>Pseudomonadati</taxon>
        <taxon>Bacteroidota</taxon>
        <taxon>Sphingobacteriia</taxon>
        <taxon>Sphingobacteriales</taxon>
        <taxon>Sphingobacteriaceae</taxon>
        <taxon>Pedobacter</taxon>
    </lineage>
</organism>
<evidence type="ECO:0000313" key="8">
    <source>
        <dbReference type="EMBL" id="KIA95942.1"/>
    </source>
</evidence>
<dbReference type="Gene3D" id="4.10.410.60">
    <property type="match status" value="1"/>
</dbReference>
<dbReference type="Pfam" id="PF01632">
    <property type="entry name" value="Ribosomal_L35p"/>
    <property type="match status" value="1"/>
</dbReference>
<dbReference type="GO" id="GO:0022625">
    <property type="term" value="C:cytosolic large ribosomal subunit"/>
    <property type="evidence" value="ECO:0007669"/>
    <property type="project" value="TreeGrafter"/>
</dbReference>
<proteinExistence type="inferred from homology"/>
<feature type="region of interest" description="Disordered" evidence="7">
    <location>
        <begin position="1"/>
        <end position="21"/>
    </location>
</feature>
<keyword evidence="3 5" id="KW-0687">Ribonucleoprotein</keyword>
<dbReference type="Proteomes" id="UP000031246">
    <property type="component" value="Unassembled WGS sequence"/>
</dbReference>
<dbReference type="HAMAP" id="MF_00514">
    <property type="entry name" value="Ribosomal_bL35"/>
    <property type="match status" value="1"/>
</dbReference>
<dbReference type="InterPro" id="IPR018265">
    <property type="entry name" value="Ribosomal_bL35_CS"/>
</dbReference>
<dbReference type="RefSeq" id="WP_010600880.1">
    <property type="nucleotide sequence ID" value="NZ_JSYN01000004.1"/>
</dbReference>
<evidence type="ECO:0000256" key="3">
    <source>
        <dbReference type="ARBA" id="ARBA00023274"/>
    </source>
</evidence>
<comment type="similarity">
    <text evidence="1 5 6">Belongs to the bacterial ribosomal protein bL35 family.</text>
</comment>
<evidence type="ECO:0000256" key="6">
    <source>
        <dbReference type="RuleBase" id="RU000568"/>
    </source>
</evidence>